<dbReference type="InterPro" id="IPR000182">
    <property type="entry name" value="GNAT_dom"/>
</dbReference>
<dbReference type="InterPro" id="IPR052564">
    <property type="entry name" value="N-acetyltrans/Recomb-assoc"/>
</dbReference>
<dbReference type="GO" id="GO:0016747">
    <property type="term" value="F:acyltransferase activity, transferring groups other than amino-acyl groups"/>
    <property type="evidence" value="ECO:0007669"/>
    <property type="project" value="InterPro"/>
</dbReference>
<evidence type="ECO:0000313" key="3">
    <source>
        <dbReference type="Proteomes" id="UP001153069"/>
    </source>
</evidence>
<dbReference type="SUPFAM" id="SSF55729">
    <property type="entry name" value="Acyl-CoA N-acyltransferases (Nat)"/>
    <property type="match status" value="1"/>
</dbReference>
<dbReference type="PANTHER" id="PTHR43451">
    <property type="entry name" value="ACETYLTRANSFERASE (GNAT) FAMILY PROTEIN"/>
    <property type="match status" value="1"/>
</dbReference>
<dbReference type="PANTHER" id="PTHR43451:SF1">
    <property type="entry name" value="ACETYLTRANSFERASE"/>
    <property type="match status" value="1"/>
</dbReference>
<gene>
    <name evidence="2" type="ORF">SEMRO_550_G164680.1</name>
</gene>
<feature type="domain" description="N-acetyltransferase" evidence="1">
    <location>
        <begin position="19"/>
        <end position="179"/>
    </location>
</feature>
<proteinExistence type="predicted"/>
<organism evidence="2 3">
    <name type="scientific">Seminavis robusta</name>
    <dbReference type="NCBI Taxonomy" id="568900"/>
    <lineage>
        <taxon>Eukaryota</taxon>
        <taxon>Sar</taxon>
        <taxon>Stramenopiles</taxon>
        <taxon>Ochrophyta</taxon>
        <taxon>Bacillariophyta</taxon>
        <taxon>Bacillariophyceae</taxon>
        <taxon>Bacillariophycidae</taxon>
        <taxon>Naviculales</taxon>
        <taxon>Naviculaceae</taxon>
        <taxon>Seminavis</taxon>
    </lineage>
</organism>
<comment type="caution">
    <text evidence="2">The sequence shown here is derived from an EMBL/GenBank/DDBJ whole genome shotgun (WGS) entry which is preliminary data.</text>
</comment>
<dbReference type="AlphaFoldDB" id="A0A9N8E1D7"/>
<dbReference type="InterPro" id="IPR016181">
    <property type="entry name" value="Acyl_CoA_acyltransferase"/>
</dbReference>
<evidence type="ECO:0000313" key="2">
    <source>
        <dbReference type="EMBL" id="CAB9512688.1"/>
    </source>
</evidence>
<reference evidence="2" key="1">
    <citation type="submission" date="2020-06" db="EMBL/GenBank/DDBJ databases">
        <authorList>
            <consortium name="Plant Systems Biology data submission"/>
        </authorList>
    </citation>
    <scope>NUCLEOTIDE SEQUENCE</scope>
    <source>
        <strain evidence="2">D6</strain>
    </source>
</reference>
<dbReference type="Gene3D" id="3.40.630.30">
    <property type="match status" value="1"/>
</dbReference>
<dbReference type="EMBL" id="CAICTM010000549">
    <property type="protein sequence ID" value="CAB9512688.1"/>
    <property type="molecule type" value="Genomic_DNA"/>
</dbReference>
<dbReference type="CDD" id="cd04301">
    <property type="entry name" value="NAT_SF"/>
    <property type="match status" value="1"/>
</dbReference>
<dbReference type="Pfam" id="PF13673">
    <property type="entry name" value="Acetyltransf_10"/>
    <property type="match status" value="1"/>
</dbReference>
<dbReference type="PROSITE" id="PS51186">
    <property type="entry name" value="GNAT"/>
    <property type="match status" value="1"/>
</dbReference>
<protein>
    <submittedName>
        <fullName evidence="2">Acetyltransferase, GNAT family</fullName>
    </submittedName>
</protein>
<dbReference type="Proteomes" id="UP001153069">
    <property type="component" value="Unassembled WGS sequence"/>
</dbReference>
<sequence>MGWSAAALSNIPSLRRQVINIRRWEPSDAPKIARLFHETVRTVNLQDYSWAQVQAWAPDDYLDCRDWAQVQADRFTVVAETKKNNDGCVLVGFAELETHNGHIDCFYCHKDYQRMGVGRKLYSALEEEARLHNHKQLLVEASITAKPFFEQMGFSVTTPQTVTCRGQSFLNYQMIKSLNNSNQHNNTRTEDNG</sequence>
<dbReference type="OrthoDB" id="41532at2759"/>
<accession>A0A9N8E1D7</accession>
<keyword evidence="3" id="KW-1185">Reference proteome</keyword>
<name>A0A9N8E1D7_9STRA</name>
<evidence type="ECO:0000259" key="1">
    <source>
        <dbReference type="PROSITE" id="PS51186"/>
    </source>
</evidence>